<protein>
    <recommendedName>
        <fullName evidence="2">Retrovirus-related Pol polyprotein from transposon TNT 1-94-like beta-barrel domain-containing protein</fullName>
    </recommendedName>
</protein>
<feature type="domain" description="Retrovirus-related Pol polyprotein from transposon TNT 1-94-like beta-barrel" evidence="2">
    <location>
        <begin position="43"/>
        <end position="119"/>
    </location>
</feature>
<keyword evidence="4" id="KW-1185">Reference proteome</keyword>
<dbReference type="Proteomes" id="UP000655225">
    <property type="component" value="Unassembled WGS sequence"/>
</dbReference>
<dbReference type="InterPro" id="IPR054722">
    <property type="entry name" value="PolX-like_BBD"/>
</dbReference>
<organism evidence="3 4">
    <name type="scientific">Tetracentron sinense</name>
    <name type="common">Spur-leaf</name>
    <dbReference type="NCBI Taxonomy" id="13715"/>
    <lineage>
        <taxon>Eukaryota</taxon>
        <taxon>Viridiplantae</taxon>
        <taxon>Streptophyta</taxon>
        <taxon>Embryophyta</taxon>
        <taxon>Tracheophyta</taxon>
        <taxon>Spermatophyta</taxon>
        <taxon>Magnoliopsida</taxon>
        <taxon>Trochodendrales</taxon>
        <taxon>Trochodendraceae</taxon>
        <taxon>Tetracentron</taxon>
    </lineage>
</organism>
<dbReference type="OrthoDB" id="786740at2759"/>
<evidence type="ECO:0000313" key="4">
    <source>
        <dbReference type="Proteomes" id="UP000655225"/>
    </source>
</evidence>
<accession>A0A835A1V1</accession>
<evidence type="ECO:0000313" key="3">
    <source>
        <dbReference type="EMBL" id="KAF8412926.1"/>
    </source>
</evidence>
<gene>
    <name evidence="3" type="ORF">HHK36_000898</name>
</gene>
<comment type="caution">
    <text evidence="3">The sequence shown here is derived from an EMBL/GenBank/DDBJ whole genome shotgun (WGS) entry which is preliminary data.</text>
</comment>
<reference evidence="3 4" key="1">
    <citation type="submission" date="2020-04" db="EMBL/GenBank/DDBJ databases">
        <title>Plant Genome Project.</title>
        <authorList>
            <person name="Zhang R.-G."/>
        </authorList>
    </citation>
    <scope>NUCLEOTIDE SEQUENCE [LARGE SCALE GENOMIC DNA]</scope>
    <source>
        <strain evidence="3">YNK0</strain>
        <tissue evidence="3">Leaf</tissue>
    </source>
</reference>
<sequence>MKEGKDNDKEKGTMGVATKGNDEVLIAYDEDCFGTICDDFECVVDTGASYHATPNEEFFSSYNSGEFGMVKWENSGGLKIVGIGDVHIETHVGHKLVLKDVRHLPDLRLNLISCGKLDDEWWFMIDGPRELQQCQAMTEWPNEDVDKFLNDHIYLFLLLDDKPTSPKQCQAYGANSRTTCRPEEWLLLVLVSLVLPVCSSMTWEGPRTEDLIDCQHEDAQEARDRRRLLRGYLTQLLKEGKLEQYAPKEEQGKPRTEEMERGSQVDEYAQKWQKDRLETSVGVIRVIYYTPSVGQSGERDFRAEARSGLKAFGFAHEEVGGPLLVWRRLLQWERDQQARKQIHEKTHALKWEAAQQKDPVKQKGAQD</sequence>
<feature type="region of interest" description="Disordered" evidence="1">
    <location>
        <begin position="244"/>
        <end position="265"/>
    </location>
</feature>
<name>A0A835A1V1_TETSI</name>
<evidence type="ECO:0000256" key="1">
    <source>
        <dbReference type="SAM" id="MobiDB-lite"/>
    </source>
</evidence>
<dbReference type="Pfam" id="PF22936">
    <property type="entry name" value="Pol_BBD"/>
    <property type="match status" value="1"/>
</dbReference>
<proteinExistence type="predicted"/>
<dbReference type="EMBL" id="JABCRI010000001">
    <property type="protein sequence ID" value="KAF8412926.1"/>
    <property type="molecule type" value="Genomic_DNA"/>
</dbReference>
<evidence type="ECO:0000259" key="2">
    <source>
        <dbReference type="Pfam" id="PF22936"/>
    </source>
</evidence>
<dbReference type="AlphaFoldDB" id="A0A835A1V1"/>